<dbReference type="PANTHER" id="PTHR13966">
    <property type="entry name" value="ENDONUCLEASE RELATED"/>
    <property type="match status" value="1"/>
</dbReference>
<dbReference type="EMBL" id="GEBQ01001181">
    <property type="protein sequence ID" value="JAT38796.1"/>
    <property type="molecule type" value="Transcribed_RNA"/>
</dbReference>
<feature type="binding site" evidence="5">
    <location>
        <position position="283"/>
    </location>
    <ligand>
        <name>Mg(2+)</name>
        <dbReference type="ChEBI" id="CHEBI:18420"/>
        <note>catalytic</note>
    </ligand>
</feature>
<feature type="domain" description="DNA/RNA non-specific endonuclease/pyrophosphatase/phosphodiesterase" evidence="7">
    <location>
        <begin position="165"/>
        <end position="404"/>
    </location>
</feature>
<keyword evidence="3" id="KW-0255">Endonuclease</keyword>
<dbReference type="EMBL" id="GEBQ01025310">
    <property type="protein sequence ID" value="JAT14667.1"/>
    <property type="molecule type" value="Transcribed_RNA"/>
</dbReference>
<dbReference type="PANTHER" id="PTHR13966:SF17">
    <property type="entry name" value="ENDONUCLEASE-RELATED"/>
    <property type="match status" value="1"/>
</dbReference>
<evidence type="ECO:0000256" key="3">
    <source>
        <dbReference type="ARBA" id="ARBA00022759"/>
    </source>
</evidence>
<dbReference type="GO" id="GO:0005743">
    <property type="term" value="C:mitochondrial inner membrane"/>
    <property type="evidence" value="ECO:0007669"/>
    <property type="project" value="TreeGrafter"/>
</dbReference>
<gene>
    <name evidence="8" type="ORF">g.2598</name>
    <name evidence="9" type="ORF">g.2599</name>
</gene>
<comment type="similarity">
    <text evidence="1">Belongs to the DNA/RNA non-specific endonuclease family.</text>
</comment>
<dbReference type="GO" id="GO:0006309">
    <property type="term" value="P:apoptotic DNA fragmentation"/>
    <property type="evidence" value="ECO:0007669"/>
    <property type="project" value="TreeGrafter"/>
</dbReference>
<sequence>MLYNVLFAVLMVLCLVKPHLALIRHIKKLFSWFSGDSTQHAGCTIYLHKDMSDSYEPVFLIYGKHGTELARPALLDNKGAIHLKKGQNMIVACPGKFNRLNVGNDLRYTISTCVRGNRLIVEGSEMETAELQCVSPVMSSVRLTDRRCGHPGAAMVEIGYETFGWHRLISSCYIANRLTSLFSTHFLNGSILAGAKRTTNGRPYFQHGSHVLYEGVNPEPLYRKQNQERVLTMLLGELKARYILRKTFLSRGHLAPDCDFTLGAWQAATYFYVNSAPQWQSINCGNWRRVENRIRELATTEKVDLVVTTGTYGILKLLDANGTYKNIYLDPDNKKLPVPNFFWKMAFNPLTSAGIVFIISNNPFLRKSPRYVCRDVCFSHGWVQPLETNNGHKGYVYCCSIGHFRNVVEYAPDFHSKYILTFVGKNNSTSKENEVLRKKYIGR</sequence>
<keyword evidence="3" id="KW-0378">Hydrolase</keyword>
<evidence type="ECO:0000256" key="6">
    <source>
        <dbReference type="SAM" id="SignalP"/>
    </source>
</evidence>
<dbReference type="InterPro" id="IPR044929">
    <property type="entry name" value="DNA/RNA_non-sp_Endonuclease_sf"/>
</dbReference>
<dbReference type="SUPFAM" id="SSF54060">
    <property type="entry name" value="His-Me finger endonucleases"/>
    <property type="match status" value="1"/>
</dbReference>
<dbReference type="GO" id="GO:0000014">
    <property type="term" value="F:single-stranded DNA endodeoxyribonuclease activity"/>
    <property type="evidence" value="ECO:0007669"/>
    <property type="project" value="TreeGrafter"/>
</dbReference>
<dbReference type="GO" id="GO:0005634">
    <property type="term" value="C:nucleus"/>
    <property type="evidence" value="ECO:0007669"/>
    <property type="project" value="TreeGrafter"/>
</dbReference>
<keyword evidence="2" id="KW-0540">Nuclease</keyword>
<dbReference type="Gene3D" id="3.40.570.10">
    <property type="entry name" value="Extracellular Endonuclease, subunit A"/>
    <property type="match status" value="1"/>
</dbReference>
<keyword evidence="5" id="KW-0479">Metal-binding</keyword>
<dbReference type="GO" id="GO:0004521">
    <property type="term" value="F:RNA endonuclease activity"/>
    <property type="evidence" value="ECO:0007669"/>
    <property type="project" value="TreeGrafter"/>
</dbReference>
<name>A0A1B6KTA6_9HEMI</name>
<keyword evidence="6" id="KW-0732">Signal</keyword>
<dbReference type="InterPro" id="IPR001604">
    <property type="entry name" value="Endo_G_ENPP1-like_dom"/>
</dbReference>
<dbReference type="GO" id="GO:0046872">
    <property type="term" value="F:metal ion binding"/>
    <property type="evidence" value="ECO:0007669"/>
    <property type="project" value="UniProtKB-KW"/>
</dbReference>
<dbReference type="AlphaFoldDB" id="A0A1B6KTA6"/>
<protein>
    <recommendedName>
        <fullName evidence="7">DNA/RNA non-specific endonuclease/pyrophosphatase/phosphodiesterase domain-containing protein</fullName>
    </recommendedName>
</protein>
<dbReference type="SMART" id="SM00892">
    <property type="entry name" value="Endonuclease_NS"/>
    <property type="match status" value="1"/>
</dbReference>
<dbReference type="GO" id="GO:0003676">
    <property type="term" value="F:nucleic acid binding"/>
    <property type="evidence" value="ECO:0007669"/>
    <property type="project" value="InterPro"/>
</dbReference>
<proteinExistence type="inferred from homology"/>
<feature type="non-terminal residue" evidence="8">
    <location>
        <position position="443"/>
    </location>
</feature>
<evidence type="ECO:0000256" key="1">
    <source>
        <dbReference type="ARBA" id="ARBA00010052"/>
    </source>
</evidence>
<feature type="active site" description="Proton acceptor" evidence="4">
    <location>
        <position position="253"/>
    </location>
</feature>
<accession>A0A1B6KTA6</accession>
<organism evidence="8">
    <name type="scientific">Graphocephala atropunctata</name>
    <dbReference type="NCBI Taxonomy" id="36148"/>
    <lineage>
        <taxon>Eukaryota</taxon>
        <taxon>Metazoa</taxon>
        <taxon>Ecdysozoa</taxon>
        <taxon>Arthropoda</taxon>
        <taxon>Hexapoda</taxon>
        <taxon>Insecta</taxon>
        <taxon>Pterygota</taxon>
        <taxon>Neoptera</taxon>
        <taxon>Paraneoptera</taxon>
        <taxon>Hemiptera</taxon>
        <taxon>Auchenorrhyncha</taxon>
        <taxon>Membracoidea</taxon>
        <taxon>Cicadellidae</taxon>
        <taxon>Cicadellinae</taxon>
        <taxon>Cicadellini</taxon>
        <taxon>Graphocephala</taxon>
    </lineage>
</organism>
<evidence type="ECO:0000313" key="8">
    <source>
        <dbReference type="EMBL" id="JAT14667.1"/>
    </source>
</evidence>
<evidence type="ECO:0000256" key="5">
    <source>
        <dbReference type="PIRSR" id="PIRSR640255-2"/>
    </source>
</evidence>
<evidence type="ECO:0000256" key="2">
    <source>
        <dbReference type="ARBA" id="ARBA00022722"/>
    </source>
</evidence>
<evidence type="ECO:0000313" key="9">
    <source>
        <dbReference type="EMBL" id="JAT38796.1"/>
    </source>
</evidence>
<dbReference type="InterPro" id="IPR040255">
    <property type="entry name" value="Non-specific_endonuclease"/>
</dbReference>
<feature type="chain" id="PRO_5008586852" description="DNA/RNA non-specific endonuclease/pyrophosphatase/phosphodiesterase domain-containing protein" evidence="6">
    <location>
        <begin position="22"/>
        <end position="443"/>
    </location>
</feature>
<reference evidence="8" key="1">
    <citation type="submission" date="2015-11" db="EMBL/GenBank/DDBJ databases">
        <title>De novo transcriptome assembly of four potential Pierce s Disease insect vectors from Arizona vineyards.</title>
        <authorList>
            <person name="Tassone E.E."/>
        </authorList>
    </citation>
    <scope>NUCLEOTIDE SEQUENCE</scope>
</reference>
<dbReference type="InterPro" id="IPR044925">
    <property type="entry name" value="His-Me_finger_sf"/>
</dbReference>
<feature type="signal peptide" evidence="6">
    <location>
        <begin position="1"/>
        <end position="21"/>
    </location>
</feature>
<evidence type="ECO:0000259" key="7">
    <source>
        <dbReference type="SMART" id="SM00892"/>
    </source>
</evidence>
<dbReference type="Pfam" id="PF01223">
    <property type="entry name" value="Endonuclease_NS"/>
    <property type="match status" value="1"/>
</dbReference>
<evidence type="ECO:0000256" key="4">
    <source>
        <dbReference type="PIRSR" id="PIRSR640255-1"/>
    </source>
</evidence>